<dbReference type="NCBIfam" id="TIGR01496">
    <property type="entry name" value="DHPS"/>
    <property type="match status" value="1"/>
</dbReference>
<evidence type="ECO:0000256" key="3">
    <source>
        <dbReference type="ARBA" id="ARBA00004763"/>
    </source>
</evidence>
<organism evidence="12 13">
    <name type="scientific">Limnospira platensis NIES-46</name>
    <dbReference type="NCBI Taxonomy" id="1236695"/>
    <lineage>
        <taxon>Bacteria</taxon>
        <taxon>Bacillati</taxon>
        <taxon>Cyanobacteriota</taxon>
        <taxon>Cyanophyceae</taxon>
        <taxon>Oscillatoriophycideae</taxon>
        <taxon>Oscillatoriales</taxon>
        <taxon>Sirenicapillariaceae</taxon>
        <taxon>Limnospira</taxon>
    </lineage>
</organism>
<comment type="catalytic activity">
    <reaction evidence="1">
        <text>(7,8-dihydropterin-6-yl)methyl diphosphate + 4-aminobenzoate = 7,8-dihydropteroate + diphosphate</text>
        <dbReference type="Rhea" id="RHEA:19949"/>
        <dbReference type="ChEBI" id="CHEBI:17836"/>
        <dbReference type="ChEBI" id="CHEBI:17839"/>
        <dbReference type="ChEBI" id="CHEBI:33019"/>
        <dbReference type="ChEBI" id="CHEBI:72950"/>
        <dbReference type="EC" id="2.5.1.15"/>
    </reaction>
</comment>
<sequence length="281" mass="29756">MIKPITIRGHSFDWGSRTYLMGILNVTPDSFSDGGVFNSLDAALVRAGDMVRAGADIIDVGGVSTRPGAEVVSLERELERVLPVVSGLRQLGDMVISVDTTRAAVAEAAVGCGADIINDISGGIYDPDMLSVVADLGVPVVLMHLRGTPQTMQTLTDYGDLMGEIKGFLAERLAAGMAAGIPAEYMIVDPGIGFAKTLEQNLQILRELPLLKDLDCPLLVGPSRKSFIGKILEKPDPQGRVWGTAAACVAAIAHSADILRIHDVPPMVDVARVADAIYRQA</sequence>
<evidence type="ECO:0000259" key="11">
    <source>
        <dbReference type="PROSITE" id="PS50972"/>
    </source>
</evidence>
<evidence type="ECO:0000256" key="8">
    <source>
        <dbReference type="ARBA" id="ARBA00022842"/>
    </source>
</evidence>
<comment type="cofactor">
    <cofactor evidence="2 10">
        <name>Mg(2+)</name>
        <dbReference type="ChEBI" id="CHEBI:18420"/>
    </cofactor>
</comment>
<dbReference type="SUPFAM" id="SSF51717">
    <property type="entry name" value="Dihydropteroate synthetase-like"/>
    <property type="match status" value="1"/>
</dbReference>
<dbReference type="InterPro" id="IPR000489">
    <property type="entry name" value="Pterin-binding_dom"/>
</dbReference>
<evidence type="ECO:0000256" key="10">
    <source>
        <dbReference type="RuleBase" id="RU361205"/>
    </source>
</evidence>
<evidence type="ECO:0000256" key="7">
    <source>
        <dbReference type="ARBA" id="ARBA00022723"/>
    </source>
</evidence>
<evidence type="ECO:0000256" key="5">
    <source>
        <dbReference type="ARBA" id="ARBA00012458"/>
    </source>
</evidence>
<keyword evidence="8 10" id="KW-0460">Magnesium</keyword>
<protein>
    <recommendedName>
        <fullName evidence="5 10">Dihydropteroate synthase</fullName>
        <shortName evidence="10">DHPS</shortName>
        <ecNumber evidence="5 10">2.5.1.15</ecNumber>
    </recommendedName>
    <alternativeName>
        <fullName evidence="10">Dihydropteroate pyrophosphorylase</fullName>
    </alternativeName>
</protein>
<dbReference type="PROSITE" id="PS50972">
    <property type="entry name" value="PTERIN_BINDING"/>
    <property type="match status" value="1"/>
</dbReference>
<dbReference type="Proteomes" id="UP000326169">
    <property type="component" value="Unassembled WGS sequence"/>
</dbReference>
<evidence type="ECO:0000313" key="12">
    <source>
        <dbReference type="EMBL" id="GCE94107.1"/>
    </source>
</evidence>
<dbReference type="PROSITE" id="PS00792">
    <property type="entry name" value="DHPS_1"/>
    <property type="match status" value="1"/>
</dbReference>
<feature type="domain" description="Pterin-binding" evidence="11">
    <location>
        <begin position="18"/>
        <end position="272"/>
    </location>
</feature>
<keyword evidence="7 10" id="KW-0479">Metal-binding</keyword>
<evidence type="ECO:0000313" key="13">
    <source>
        <dbReference type="Proteomes" id="UP000326169"/>
    </source>
</evidence>
<evidence type="ECO:0000256" key="4">
    <source>
        <dbReference type="ARBA" id="ARBA00009503"/>
    </source>
</evidence>
<dbReference type="Pfam" id="PF00809">
    <property type="entry name" value="Pterin_bind"/>
    <property type="match status" value="1"/>
</dbReference>
<dbReference type="GeneID" id="301683014"/>
<dbReference type="InterPro" id="IPR011005">
    <property type="entry name" value="Dihydropteroate_synth-like_sf"/>
</dbReference>
<evidence type="ECO:0000256" key="2">
    <source>
        <dbReference type="ARBA" id="ARBA00001946"/>
    </source>
</evidence>
<evidence type="ECO:0000256" key="9">
    <source>
        <dbReference type="ARBA" id="ARBA00022909"/>
    </source>
</evidence>
<accession>A0A5M3T5F1</accession>
<comment type="function">
    <text evidence="10">Catalyzes the condensation of para-aminobenzoate (pABA) with 6-hydroxymethyl-7,8-dihydropterin diphosphate (DHPt-PP) to form 7,8-dihydropteroate (H2Pte), the immediate precursor of folate derivatives.</text>
</comment>
<keyword evidence="9 10" id="KW-0289">Folate biosynthesis</keyword>
<dbReference type="PROSITE" id="PS00793">
    <property type="entry name" value="DHPS_2"/>
    <property type="match status" value="1"/>
</dbReference>
<evidence type="ECO:0000256" key="6">
    <source>
        <dbReference type="ARBA" id="ARBA00022679"/>
    </source>
</evidence>
<dbReference type="EC" id="2.5.1.15" evidence="5 10"/>
<keyword evidence="6 10" id="KW-0808">Transferase</keyword>
<dbReference type="RefSeq" id="WP_006619629.1">
    <property type="nucleotide sequence ID" value="NZ_BIMW01000089.1"/>
</dbReference>
<comment type="pathway">
    <text evidence="3 10">Cofactor biosynthesis; tetrahydrofolate biosynthesis; 7,8-dihydrofolate from 2-amino-4-hydroxy-6-hydroxymethyl-7,8-dihydropteridine diphosphate and 4-aminobenzoate: step 1/2.</text>
</comment>
<dbReference type="CDD" id="cd00739">
    <property type="entry name" value="DHPS"/>
    <property type="match status" value="1"/>
</dbReference>
<gene>
    <name evidence="12" type="primary">folP</name>
    <name evidence="12" type="ORF">NIES46_21590</name>
</gene>
<reference evidence="12 13" key="1">
    <citation type="journal article" date="2019" name="J Genomics">
        <title>The Draft Genome of a Hydrogen-producing Cyanobacterium, Arthrospira platensis NIES-46.</title>
        <authorList>
            <person name="Suzuki S."/>
            <person name="Yamaguchi H."/>
            <person name="Kawachi M."/>
        </authorList>
    </citation>
    <scope>NUCLEOTIDE SEQUENCE [LARGE SCALE GENOMIC DNA]</scope>
    <source>
        <strain evidence="12 13">NIES-46</strain>
    </source>
</reference>
<evidence type="ECO:0000256" key="1">
    <source>
        <dbReference type="ARBA" id="ARBA00000012"/>
    </source>
</evidence>
<dbReference type="PANTHER" id="PTHR20941:SF1">
    <property type="entry name" value="FOLIC ACID SYNTHESIS PROTEIN FOL1"/>
    <property type="match status" value="1"/>
</dbReference>
<dbReference type="Gene3D" id="3.20.20.20">
    <property type="entry name" value="Dihydropteroate synthase-like"/>
    <property type="match status" value="1"/>
</dbReference>
<keyword evidence="13" id="KW-1185">Reference proteome</keyword>
<dbReference type="InterPro" id="IPR006390">
    <property type="entry name" value="DHP_synth_dom"/>
</dbReference>
<name>A0A5M3T5F1_LIMPL</name>
<proteinExistence type="inferred from homology"/>
<comment type="caution">
    <text evidence="12">The sequence shown here is derived from an EMBL/GenBank/DDBJ whole genome shotgun (WGS) entry which is preliminary data.</text>
</comment>
<dbReference type="EMBL" id="BIMW01000089">
    <property type="protein sequence ID" value="GCE94107.1"/>
    <property type="molecule type" value="Genomic_DNA"/>
</dbReference>
<dbReference type="PANTHER" id="PTHR20941">
    <property type="entry name" value="FOLATE SYNTHESIS PROTEINS"/>
    <property type="match status" value="1"/>
</dbReference>
<comment type="similarity">
    <text evidence="4 10">Belongs to the DHPS family.</text>
</comment>
<dbReference type="InterPro" id="IPR045031">
    <property type="entry name" value="DHP_synth-like"/>
</dbReference>